<proteinExistence type="predicted"/>
<feature type="non-terminal residue" evidence="1">
    <location>
        <position position="1"/>
    </location>
</feature>
<accession>A0A2H3AYS7</accession>
<feature type="non-terminal residue" evidence="1">
    <location>
        <position position="168"/>
    </location>
</feature>
<sequence>WLTKCDHLGLEVRVKQKVYKDAIYNFRLQQGKQPPLSCGSALRPYSKDAFIDALISWIVADDQSINVIENPHLHAIFLMLREGLKDSDIPHRSSLRARILQMWDEYMEHLASELKVFLYILDRLHITSKIGWITCDNATNNDTMMDHLELLLSKRYRDMPFERVDNRI</sequence>
<protein>
    <submittedName>
        <fullName evidence="1">Uncharacterized protein</fullName>
    </submittedName>
</protein>
<keyword evidence="2" id="KW-1185">Reference proteome</keyword>
<evidence type="ECO:0000313" key="2">
    <source>
        <dbReference type="Proteomes" id="UP000218334"/>
    </source>
</evidence>
<dbReference type="Proteomes" id="UP000218334">
    <property type="component" value="Unassembled WGS sequence"/>
</dbReference>
<organism evidence="1 2">
    <name type="scientific">Armillaria solidipes</name>
    <dbReference type="NCBI Taxonomy" id="1076256"/>
    <lineage>
        <taxon>Eukaryota</taxon>
        <taxon>Fungi</taxon>
        <taxon>Dikarya</taxon>
        <taxon>Basidiomycota</taxon>
        <taxon>Agaricomycotina</taxon>
        <taxon>Agaricomycetes</taxon>
        <taxon>Agaricomycetidae</taxon>
        <taxon>Agaricales</taxon>
        <taxon>Marasmiineae</taxon>
        <taxon>Physalacriaceae</taxon>
        <taxon>Armillaria</taxon>
    </lineage>
</organism>
<reference evidence="2" key="1">
    <citation type="journal article" date="2017" name="Nat. Ecol. Evol.">
        <title>Genome expansion and lineage-specific genetic innovations in the forest pathogenic fungi Armillaria.</title>
        <authorList>
            <person name="Sipos G."/>
            <person name="Prasanna A.N."/>
            <person name="Walter M.C."/>
            <person name="O'Connor E."/>
            <person name="Balint B."/>
            <person name="Krizsan K."/>
            <person name="Kiss B."/>
            <person name="Hess J."/>
            <person name="Varga T."/>
            <person name="Slot J."/>
            <person name="Riley R."/>
            <person name="Boka B."/>
            <person name="Rigling D."/>
            <person name="Barry K."/>
            <person name="Lee J."/>
            <person name="Mihaltcheva S."/>
            <person name="LaButti K."/>
            <person name="Lipzen A."/>
            <person name="Waldron R."/>
            <person name="Moloney N.M."/>
            <person name="Sperisen C."/>
            <person name="Kredics L."/>
            <person name="Vagvoelgyi C."/>
            <person name="Patrignani A."/>
            <person name="Fitzpatrick D."/>
            <person name="Nagy I."/>
            <person name="Doyle S."/>
            <person name="Anderson J.B."/>
            <person name="Grigoriev I.V."/>
            <person name="Gueldener U."/>
            <person name="Muensterkoetter M."/>
            <person name="Nagy L.G."/>
        </authorList>
    </citation>
    <scope>NUCLEOTIDE SEQUENCE [LARGE SCALE GENOMIC DNA]</scope>
    <source>
        <strain evidence="2">28-4</strain>
    </source>
</reference>
<dbReference type="EMBL" id="KZ293519">
    <property type="protein sequence ID" value="PBK58918.1"/>
    <property type="molecule type" value="Genomic_DNA"/>
</dbReference>
<gene>
    <name evidence="1" type="ORF">ARMSODRAFT_838033</name>
</gene>
<evidence type="ECO:0000313" key="1">
    <source>
        <dbReference type="EMBL" id="PBK58918.1"/>
    </source>
</evidence>
<name>A0A2H3AYS7_9AGAR</name>
<dbReference type="AlphaFoldDB" id="A0A2H3AYS7"/>